<dbReference type="InterPro" id="IPR005119">
    <property type="entry name" value="LysR_subst-bd"/>
</dbReference>
<dbReference type="Gene3D" id="1.10.10.10">
    <property type="entry name" value="Winged helix-like DNA-binding domain superfamily/Winged helix DNA-binding domain"/>
    <property type="match status" value="1"/>
</dbReference>
<dbReference type="SUPFAM" id="SSF46785">
    <property type="entry name" value="Winged helix' DNA-binding domain"/>
    <property type="match status" value="1"/>
</dbReference>
<dbReference type="SUPFAM" id="SSF53850">
    <property type="entry name" value="Periplasmic binding protein-like II"/>
    <property type="match status" value="1"/>
</dbReference>
<evidence type="ECO:0000256" key="6">
    <source>
        <dbReference type="ARBA" id="ARBA00043141"/>
    </source>
</evidence>
<gene>
    <name evidence="8" type="ORF">ACFQ2S_23640</name>
</gene>
<dbReference type="Pfam" id="PF00126">
    <property type="entry name" value="HTH_1"/>
    <property type="match status" value="1"/>
</dbReference>
<accession>A0ABW3IXF4</accession>
<dbReference type="Proteomes" id="UP001597108">
    <property type="component" value="Unassembled WGS sequence"/>
</dbReference>
<dbReference type="InterPro" id="IPR000847">
    <property type="entry name" value="LysR_HTH_N"/>
</dbReference>
<name>A0ABW3IXF4_9RHOB</name>
<evidence type="ECO:0000256" key="4">
    <source>
        <dbReference type="ARBA" id="ARBA00023163"/>
    </source>
</evidence>
<dbReference type="PANTHER" id="PTHR30126">
    <property type="entry name" value="HTH-TYPE TRANSCRIPTIONAL REGULATOR"/>
    <property type="match status" value="1"/>
</dbReference>
<keyword evidence="2" id="KW-0805">Transcription regulation</keyword>
<evidence type="ECO:0000256" key="1">
    <source>
        <dbReference type="ARBA" id="ARBA00009437"/>
    </source>
</evidence>
<evidence type="ECO:0000313" key="8">
    <source>
        <dbReference type="EMBL" id="MFD0982631.1"/>
    </source>
</evidence>
<keyword evidence="9" id="KW-1185">Reference proteome</keyword>
<proteinExistence type="inferred from homology"/>
<dbReference type="InterPro" id="IPR036390">
    <property type="entry name" value="WH_DNA-bd_sf"/>
</dbReference>
<keyword evidence="4" id="KW-0804">Transcription</keyword>
<reference evidence="9" key="1">
    <citation type="journal article" date="2019" name="Int. J. Syst. Evol. Microbiol.">
        <title>The Global Catalogue of Microorganisms (GCM) 10K type strain sequencing project: providing services to taxonomists for standard genome sequencing and annotation.</title>
        <authorList>
            <consortium name="The Broad Institute Genomics Platform"/>
            <consortium name="The Broad Institute Genome Sequencing Center for Infectious Disease"/>
            <person name="Wu L."/>
            <person name="Ma J."/>
        </authorList>
    </citation>
    <scope>NUCLEOTIDE SEQUENCE [LARGE SCALE GENOMIC DNA]</scope>
    <source>
        <strain evidence="9">CCUG 60524</strain>
    </source>
</reference>
<evidence type="ECO:0000313" key="9">
    <source>
        <dbReference type="Proteomes" id="UP001597108"/>
    </source>
</evidence>
<dbReference type="InterPro" id="IPR036388">
    <property type="entry name" value="WH-like_DNA-bd_sf"/>
</dbReference>
<evidence type="ECO:0000256" key="2">
    <source>
        <dbReference type="ARBA" id="ARBA00023015"/>
    </source>
</evidence>
<dbReference type="PANTHER" id="PTHR30126:SF5">
    <property type="entry name" value="HTH-TYPE TRANSCRIPTIONAL ACTIVATOR CMPR"/>
    <property type="match status" value="1"/>
</dbReference>
<dbReference type="Gene3D" id="3.40.190.290">
    <property type="match status" value="1"/>
</dbReference>
<evidence type="ECO:0000256" key="3">
    <source>
        <dbReference type="ARBA" id="ARBA00023125"/>
    </source>
</evidence>
<dbReference type="PRINTS" id="PR00039">
    <property type="entry name" value="HTHLYSR"/>
</dbReference>
<protein>
    <recommendedName>
        <fullName evidence="5">HTH-type transcriptional regulator CbbR</fullName>
    </recommendedName>
    <alternativeName>
        <fullName evidence="6">RuBisCO operon transcriptional regulator</fullName>
    </alternativeName>
</protein>
<evidence type="ECO:0000256" key="5">
    <source>
        <dbReference type="ARBA" id="ARBA00039279"/>
    </source>
</evidence>
<dbReference type="Pfam" id="PF03466">
    <property type="entry name" value="LysR_substrate"/>
    <property type="match status" value="1"/>
</dbReference>
<feature type="domain" description="HTH lysR-type" evidence="7">
    <location>
        <begin position="7"/>
        <end position="64"/>
    </location>
</feature>
<dbReference type="EMBL" id="JBHTJT010000060">
    <property type="protein sequence ID" value="MFD0982631.1"/>
    <property type="molecule type" value="Genomic_DNA"/>
</dbReference>
<sequence>MIKIITPTFQQMRLFEAVTRNGSVSRAAEEVHLSQPSVSMQVKALEEKIGLPLTEKVGRELHLTAAGAEVAAASRDVLSRISDMQATLEDMHREVAGPLSVAAVSTAKYFLPQALGQFKRRFPRVEPRLQFTNRETVLARIADNADDLYVTGRPPEGEAVVAEPFMENLIVLAASADHPLTAQRNTPLARVAQEPLIGRERGSGTRLAVEEIFAAAGVEISPLMEFDDSEAIKQVVASGFGVAYLSLSSLRLELAASTIAVLDVEGFPLHRQWFAAHRKGKRLTNAARAFLDFLREEGDWRAAPPL</sequence>
<evidence type="ECO:0000259" key="7">
    <source>
        <dbReference type="PROSITE" id="PS50931"/>
    </source>
</evidence>
<keyword evidence="3" id="KW-0238">DNA-binding</keyword>
<comment type="caution">
    <text evidence="8">The sequence shown here is derived from an EMBL/GenBank/DDBJ whole genome shotgun (WGS) entry which is preliminary data.</text>
</comment>
<dbReference type="CDD" id="cd08419">
    <property type="entry name" value="PBP2_CbbR_RubisCO_like"/>
    <property type="match status" value="1"/>
</dbReference>
<comment type="similarity">
    <text evidence="1">Belongs to the LysR transcriptional regulatory family.</text>
</comment>
<dbReference type="PROSITE" id="PS50931">
    <property type="entry name" value="HTH_LYSR"/>
    <property type="match status" value="1"/>
</dbReference>
<organism evidence="8 9">
    <name type="scientific">Tropicimonas aquimaris</name>
    <dbReference type="NCBI Taxonomy" id="914152"/>
    <lineage>
        <taxon>Bacteria</taxon>
        <taxon>Pseudomonadati</taxon>
        <taxon>Pseudomonadota</taxon>
        <taxon>Alphaproteobacteria</taxon>
        <taxon>Rhodobacterales</taxon>
        <taxon>Roseobacteraceae</taxon>
        <taxon>Tropicimonas</taxon>
    </lineage>
</organism>
<dbReference type="RefSeq" id="WP_386078874.1">
    <property type="nucleotide sequence ID" value="NZ_JBHTJT010000060.1"/>
</dbReference>